<accession>A0ABV7REQ8</accession>
<evidence type="ECO:0000256" key="1">
    <source>
        <dbReference type="ARBA" id="ARBA00004417"/>
    </source>
</evidence>
<evidence type="ECO:0000256" key="4">
    <source>
        <dbReference type="ARBA" id="ARBA00022475"/>
    </source>
</evidence>
<dbReference type="GO" id="GO:0005524">
    <property type="term" value="F:ATP binding"/>
    <property type="evidence" value="ECO:0007669"/>
    <property type="project" value="UniProtKB-KW"/>
</dbReference>
<dbReference type="Pfam" id="PF08352">
    <property type="entry name" value="oligo_HPY"/>
    <property type="match status" value="1"/>
</dbReference>
<comment type="subcellular location">
    <subcellularLocation>
        <location evidence="1">Cell inner membrane</location>
        <topology evidence="1">Peripheral membrane protein</topology>
    </subcellularLocation>
</comment>
<proteinExistence type="inferred from homology"/>
<evidence type="ECO:0000256" key="3">
    <source>
        <dbReference type="ARBA" id="ARBA00022448"/>
    </source>
</evidence>
<evidence type="ECO:0000256" key="5">
    <source>
        <dbReference type="ARBA" id="ARBA00022741"/>
    </source>
</evidence>
<dbReference type="SMART" id="SM00382">
    <property type="entry name" value="AAA"/>
    <property type="match status" value="1"/>
</dbReference>
<dbReference type="Pfam" id="PF00005">
    <property type="entry name" value="ABC_tran"/>
    <property type="match status" value="1"/>
</dbReference>
<keyword evidence="4" id="KW-1003">Cell membrane</keyword>
<dbReference type="RefSeq" id="WP_386091549.1">
    <property type="nucleotide sequence ID" value="NZ_JBHRXN010000030.1"/>
</dbReference>
<evidence type="ECO:0000313" key="9">
    <source>
        <dbReference type="EMBL" id="MFC3532640.1"/>
    </source>
</evidence>
<dbReference type="PANTHER" id="PTHR43297:SF7">
    <property type="entry name" value="D,D-DIPEPTIDE TRANSPORT ATP-BINDING PROTEIN DDPD-RELATED"/>
    <property type="match status" value="1"/>
</dbReference>
<dbReference type="InterPro" id="IPR003593">
    <property type="entry name" value="AAA+_ATPase"/>
</dbReference>
<evidence type="ECO:0000259" key="8">
    <source>
        <dbReference type="PROSITE" id="PS50893"/>
    </source>
</evidence>
<protein>
    <submittedName>
        <fullName evidence="9">Oligopeptide/dipeptide ABC transporter ATP-binding protein</fullName>
    </submittedName>
</protein>
<dbReference type="PANTHER" id="PTHR43297">
    <property type="entry name" value="OLIGOPEPTIDE TRANSPORT ATP-BINDING PROTEIN APPD"/>
    <property type="match status" value="1"/>
</dbReference>
<dbReference type="InterPro" id="IPR050388">
    <property type="entry name" value="ABC_Ni/Peptide_Import"/>
</dbReference>
<evidence type="ECO:0000256" key="7">
    <source>
        <dbReference type="ARBA" id="ARBA00023136"/>
    </source>
</evidence>
<comment type="caution">
    <text evidence="9">The sequence shown here is derived from an EMBL/GenBank/DDBJ whole genome shotgun (WGS) entry which is preliminary data.</text>
</comment>
<dbReference type="InterPro" id="IPR027417">
    <property type="entry name" value="P-loop_NTPase"/>
</dbReference>
<dbReference type="EMBL" id="JBHRXN010000030">
    <property type="protein sequence ID" value="MFC3532640.1"/>
    <property type="molecule type" value="Genomic_DNA"/>
</dbReference>
<name>A0ABV7REQ8_9NEIS</name>
<feature type="domain" description="ABC transporter" evidence="8">
    <location>
        <begin position="4"/>
        <end position="253"/>
    </location>
</feature>
<evidence type="ECO:0000313" key="10">
    <source>
        <dbReference type="Proteomes" id="UP001595741"/>
    </source>
</evidence>
<dbReference type="Gene3D" id="3.40.50.300">
    <property type="entry name" value="P-loop containing nucleotide triphosphate hydrolases"/>
    <property type="match status" value="1"/>
</dbReference>
<dbReference type="NCBIfam" id="TIGR01727">
    <property type="entry name" value="oligo_HPY"/>
    <property type="match status" value="1"/>
</dbReference>
<gene>
    <name evidence="9" type="ORF">ACFOLG_10645</name>
</gene>
<reference evidence="10" key="1">
    <citation type="journal article" date="2019" name="Int. J. Syst. Evol. Microbiol.">
        <title>The Global Catalogue of Microorganisms (GCM) 10K type strain sequencing project: providing services to taxonomists for standard genome sequencing and annotation.</title>
        <authorList>
            <consortium name="The Broad Institute Genomics Platform"/>
            <consortium name="The Broad Institute Genome Sequencing Center for Infectious Disease"/>
            <person name="Wu L."/>
            <person name="Ma J."/>
        </authorList>
    </citation>
    <scope>NUCLEOTIDE SEQUENCE [LARGE SCALE GENOMIC DNA]</scope>
    <source>
        <strain evidence="10">KCTC 42742</strain>
    </source>
</reference>
<comment type="similarity">
    <text evidence="2">Belongs to the ABC transporter superfamily.</text>
</comment>
<dbReference type="PROSITE" id="PS50893">
    <property type="entry name" value="ABC_TRANSPORTER_2"/>
    <property type="match status" value="1"/>
</dbReference>
<dbReference type="PROSITE" id="PS00211">
    <property type="entry name" value="ABC_TRANSPORTER_1"/>
    <property type="match status" value="1"/>
</dbReference>
<sequence>MSLLQVKNLGVQFQTPDGYVYAVNGVNFELEKGQTLGIVGESGSGKSQSVLAMMGLLAKNGKATGEALYNGQNLLTMSPKQLNGIRGDRVSMIFQDPMTSLNPYLTVERQMTEVLQLHKNMTRREAKKRAIELLEAVRIPEAARRIDMYPHEFSGGMRQRVMIAMALLCEPEVLIADEPTTALDVTVQAQILSLLKDLQRDFGTAIVMITHDLGVVAGLCEKVMVMYGGRVMEYGQSDDIFYRPTHPYTIGLLGALPRLDHDGDTLISIPGNPPNMAHMPKGCPFSERCAHATAHCVEVLPTLEAAGNQTSVLRACHKPVAELQIIKEKAHV</sequence>
<dbReference type="InterPro" id="IPR017871">
    <property type="entry name" value="ABC_transporter-like_CS"/>
</dbReference>
<keyword evidence="10" id="KW-1185">Reference proteome</keyword>
<evidence type="ECO:0000256" key="6">
    <source>
        <dbReference type="ARBA" id="ARBA00022840"/>
    </source>
</evidence>
<organism evidence="9 10">
    <name type="scientific">Vogesella facilis</name>
    <dbReference type="NCBI Taxonomy" id="1655232"/>
    <lineage>
        <taxon>Bacteria</taxon>
        <taxon>Pseudomonadati</taxon>
        <taxon>Pseudomonadota</taxon>
        <taxon>Betaproteobacteria</taxon>
        <taxon>Neisseriales</taxon>
        <taxon>Chromobacteriaceae</taxon>
        <taxon>Vogesella</taxon>
    </lineage>
</organism>
<dbReference type="SUPFAM" id="SSF52540">
    <property type="entry name" value="P-loop containing nucleoside triphosphate hydrolases"/>
    <property type="match status" value="1"/>
</dbReference>
<keyword evidence="3" id="KW-0813">Transport</keyword>
<keyword evidence="6 9" id="KW-0067">ATP-binding</keyword>
<dbReference type="InterPro" id="IPR013563">
    <property type="entry name" value="Oligopep_ABC_C"/>
</dbReference>
<keyword evidence="5" id="KW-0547">Nucleotide-binding</keyword>
<keyword evidence="7" id="KW-0472">Membrane</keyword>
<dbReference type="InterPro" id="IPR003439">
    <property type="entry name" value="ABC_transporter-like_ATP-bd"/>
</dbReference>
<dbReference type="Proteomes" id="UP001595741">
    <property type="component" value="Unassembled WGS sequence"/>
</dbReference>
<evidence type="ECO:0000256" key="2">
    <source>
        <dbReference type="ARBA" id="ARBA00005417"/>
    </source>
</evidence>
<dbReference type="CDD" id="cd03257">
    <property type="entry name" value="ABC_NikE_OppD_transporters"/>
    <property type="match status" value="1"/>
</dbReference>